<reference evidence="2 3" key="1">
    <citation type="journal article" date="2016" name="Nat. Commun.">
        <title>Ectomycorrhizal ecology is imprinted in the genome of the dominant symbiotic fungus Cenococcum geophilum.</title>
        <authorList>
            <consortium name="DOE Joint Genome Institute"/>
            <person name="Peter M."/>
            <person name="Kohler A."/>
            <person name="Ohm R.A."/>
            <person name="Kuo A."/>
            <person name="Krutzmann J."/>
            <person name="Morin E."/>
            <person name="Arend M."/>
            <person name="Barry K.W."/>
            <person name="Binder M."/>
            <person name="Choi C."/>
            <person name="Clum A."/>
            <person name="Copeland A."/>
            <person name="Grisel N."/>
            <person name="Haridas S."/>
            <person name="Kipfer T."/>
            <person name="LaButti K."/>
            <person name="Lindquist E."/>
            <person name="Lipzen A."/>
            <person name="Maire R."/>
            <person name="Meier B."/>
            <person name="Mihaltcheva S."/>
            <person name="Molinier V."/>
            <person name="Murat C."/>
            <person name="Poggeler S."/>
            <person name="Quandt C.A."/>
            <person name="Sperisen C."/>
            <person name="Tritt A."/>
            <person name="Tisserant E."/>
            <person name="Crous P.W."/>
            <person name="Henrissat B."/>
            <person name="Nehls U."/>
            <person name="Egli S."/>
            <person name="Spatafora J.W."/>
            <person name="Grigoriev I.V."/>
            <person name="Martin F.M."/>
        </authorList>
    </citation>
    <scope>NUCLEOTIDE SEQUENCE [LARGE SCALE GENOMIC DNA]</scope>
    <source>
        <strain evidence="2 3">CBS 459.81</strain>
    </source>
</reference>
<gene>
    <name evidence="2" type="ORF">K432DRAFT_471428</name>
</gene>
<evidence type="ECO:0000313" key="2">
    <source>
        <dbReference type="EMBL" id="OCK82595.1"/>
    </source>
</evidence>
<evidence type="ECO:0008006" key="4">
    <source>
        <dbReference type="Google" id="ProtNLM"/>
    </source>
</evidence>
<evidence type="ECO:0000313" key="3">
    <source>
        <dbReference type="Proteomes" id="UP000250266"/>
    </source>
</evidence>
<dbReference type="OrthoDB" id="5537330at2759"/>
<evidence type="ECO:0000256" key="1">
    <source>
        <dbReference type="SAM" id="MobiDB-lite"/>
    </source>
</evidence>
<dbReference type="Gene3D" id="1.20.1290.10">
    <property type="entry name" value="AhpD-like"/>
    <property type="match status" value="1"/>
</dbReference>
<proteinExistence type="predicted"/>
<keyword evidence="3" id="KW-1185">Reference proteome</keyword>
<dbReference type="Proteomes" id="UP000250266">
    <property type="component" value="Unassembled WGS sequence"/>
</dbReference>
<dbReference type="SUPFAM" id="SSF69118">
    <property type="entry name" value="AhpD-like"/>
    <property type="match status" value="1"/>
</dbReference>
<accession>A0A8E2JH93</accession>
<organism evidence="2 3">
    <name type="scientific">Lepidopterella palustris CBS 459.81</name>
    <dbReference type="NCBI Taxonomy" id="1314670"/>
    <lineage>
        <taxon>Eukaryota</taxon>
        <taxon>Fungi</taxon>
        <taxon>Dikarya</taxon>
        <taxon>Ascomycota</taxon>
        <taxon>Pezizomycotina</taxon>
        <taxon>Dothideomycetes</taxon>
        <taxon>Pleosporomycetidae</taxon>
        <taxon>Mytilinidiales</taxon>
        <taxon>Argynnaceae</taxon>
        <taxon>Lepidopterella</taxon>
    </lineage>
</organism>
<sequence length="250" mass="27973">MESSNGLQQKPVPESFDEVLKKICITTAGKLPEDSWYIIAATLLAVDSGAHFGALFEYVISQSTDKDTPDARRRVSRQLREVIIKEWTLVGMPRVFAAYYSLNSKENPSDRAADFERAEQRATLHPDQVSDRAQSWLKQELAEDEAAVWNSLSANPDLAWATKYIQYGYFLADTSVLNPLENEMVILAAVMGQGAAIATYAHMKSFRRIGATASQAKAFQYVVETIAKWQGKDTSSWHNVSEVEQLFPDT</sequence>
<feature type="region of interest" description="Disordered" evidence="1">
    <location>
        <begin position="111"/>
        <end position="130"/>
    </location>
</feature>
<dbReference type="EMBL" id="KV744883">
    <property type="protein sequence ID" value="OCK82595.1"/>
    <property type="molecule type" value="Genomic_DNA"/>
</dbReference>
<name>A0A8E2JH93_9PEZI</name>
<dbReference type="AlphaFoldDB" id="A0A8E2JH93"/>
<dbReference type="InterPro" id="IPR052999">
    <property type="entry name" value="PTS1_Protein"/>
</dbReference>
<dbReference type="InterPro" id="IPR029032">
    <property type="entry name" value="AhpD-like"/>
</dbReference>
<dbReference type="PANTHER" id="PTHR28180">
    <property type="entry name" value="CONSERVED MITOCHONDRIAL PROTEIN-RELATED"/>
    <property type="match status" value="1"/>
</dbReference>
<protein>
    <recommendedName>
        <fullName evidence="4">Carboxymuconolactone decarboxylase-like domain-containing protein</fullName>
    </recommendedName>
</protein>